<dbReference type="Proteomes" id="UP001162480">
    <property type="component" value="Chromosome 1"/>
</dbReference>
<sequence>MYRSYVRNNISDMLSIIVDSSLGSKVSECSIVVGAIANISTRHHFCQVLIPTAINYSLFYHHPLSVNLQYLTPYPIDSSIRMEIVLRVSFIISTQPTYIAIKLKQLRNKRKQETNK</sequence>
<evidence type="ECO:0000313" key="1">
    <source>
        <dbReference type="EMBL" id="CAI9716523.1"/>
    </source>
</evidence>
<keyword evidence="2" id="KW-1185">Reference proteome</keyword>
<dbReference type="AlphaFoldDB" id="A0AA36AI27"/>
<dbReference type="EMBL" id="OX597814">
    <property type="protein sequence ID" value="CAI9716523.1"/>
    <property type="molecule type" value="Genomic_DNA"/>
</dbReference>
<gene>
    <name evidence="1" type="ORF">OCTVUL_1B024413</name>
</gene>
<organism evidence="1 2">
    <name type="scientific">Octopus vulgaris</name>
    <name type="common">Common octopus</name>
    <dbReference type="NCBI Taxonomy" id="6645"/>
    <lineage>
        <taxon>Eukaryota</taxon>
        <taxon>Metazoa</taxon>
        <taxon>Spiralia</taxon>
        <taxon>Lophotrochozoa</taxon>
        <taxon>Mollusca</taxon>
        <taxon>Cephalopoda</taxon>
        <taxon>Coleoidea</taxon>
        <taxon>Octopodiformes</taxon>
        <taxon>Octopoda</taxon>
        <taxon>Incirrata</taxon>
        <taxon>Octopodidae</taxon>
        <taxon>Octopus</taxon>
    </lineage>
</organism>
<accession>A0AA36AI27</accession>
<proteinExistence type="predicted"/>
<evidence type="ECO:0000313" key="2">
    <source>
        <dbReference type="Proteomes" id="UP001162480"/>
    </source>
</evidence>
<name>A0AA36AI27_OCTVU</name>
<reference evidence="1" key="1">
    <citation type="submission" date="2023-08" db="EMBL/GenBank/DDBJ databases">
        <authorList>
            <person name="Alioto T."/>
            <person name="Alioto T."/>
            <person name="Gomez Garrido J."/>
        </authorList>
    </citation>
    <scope>NUCLEOTIDE SEQUENCE</scope>
</reference>
<protein>
    <submittedName>
        <fullName evidence="1">Uncharacterized protein</fullName>
    </submittedName>
</protein>